<evidence type="ECO:0000313" key="2">
    <source>
        <dbReference type="Proteomes" id="UP001592528"/>
    </source>
</evidence>
<accession>A0ABV6UP66</accession>
<evidence type="ECO:0000313" key="1">
    <source>
        <dbReference type="EMBL" id="MFC1403258.1"/>
    </source>
</evidence>
<reference evidence="1 2" key="1">
    <citation type="submission" date="2024-09" db="EMBL/GenBank/DDBJ databases">
        <authorList>
            <person name="Lee S.D."/>
        </authorList>
    </citation>
    <scope>NUCLEOTIDE SEQUENCE [LARGE SCALE GENOMIC DNA]</scope>
    <source>
        <strain evidence="1 2">N1-5</strain>
    </source>
</reference>
<dbReference type="Proteomes" id="UP001592528">
    <property type="component" value="Unassembled WGS sequence"/>
</dbReference>
<dbReference type="RefSeq" id="WP_030254436.1">
    <property type="nucleotide sequence ID" value="NZ_JBHEZZ010000009.1"/>
</dbReference>
<sequence length="77" mass="8493">MPGAFGKNSQPPDHDVLGTYEFFDPNGLVAVQRIGEHPSCDVAARASADEMERRSGGRLLITAIRRRDQTGWITVPR</sequence>
<name>A0ABV6UP66_9ACTN</name>
<comment type="caution">
    <text evidence="1">The sequence shown here is derived from an EMBL/GenBank/DDBJ whole genome shotgun (WGS) entry which is preliminary data.</text>
</comment>
<organism evidence="1 2">
    <name type="scientific">Streptacidiphilus cavernicola</name>
    <dbReference type="NCBI Taxonomy" id="3342716"/>
    <lineage>
        <taxon>Bacteria</taxon>
        <taxon>Bacillati</taxon>
        <taxon>Actinomycetota</taxon>
        <taxon>Actinomycetes</taxon>
        <taxon>Kitasatosporales</taxon>
        <taxon>Streptomycetaceae</taxon>
        <taxon>Streptacidiphilus</taxon>
    </lineage>
</organism>
<keyword evidence="2" id="KW-1185">Reference proteome</keyword>
<dbReference type="EMBL" id="JBHEZZ010000009">
    <property type="protein sequence ID" value="MFC1403258.1"/>
    <property type="molecule type" value="Genomic_DNA"/>
</dbReference>
<protein>
    <submittedName>
        <fullName evidence="1">Uncharacterized protein</fullName>
    </submittedName>
</protein>
<gene>
    <name evidence="1" type="ORF">ACEZDJ_18365</name>
</gene>
<proteinExistence type="predicted"/>